<dbReference type="PANTHER" id="PTHR33112:SF10">
    <property type="entry name" value="TOL"/>
    <property type="match status" value="1"/>
</dbReference>
<gene>
    <name evidence="2" type="ORF">B0T18DRAFT_316529</name>
</gene>
<dbReference type="PANTHER" id="PTHR33112">
    <property type="entry name" value="DOMAIN PROTEIN, PUTATIVE-RELATED"/>
    <property type="match status" value="1"/>
</dbReference>
<dbReference type="EMBL" id="JAUKUD010000001">
    <property type="protein sequence ID" value="KAK0754332.1"/>
    <property type="molecule type" value="Genomic_DNA"/>
</dbReference>
<reference evidence="2" key="1">
    <citation type="submission" date="2023-06" db="EMBL/GenBank/DDBJ databases">
        <title>Genome-scale phylogeny and comparative genomics of the fungal order Sordariales.</title>
        <authorList>
            <consortium name="Lawrence Berkeley National Laboratory"/>
            <person name="Hensen N."/>
            <person name="Bonometti L."/>
            <person name="Westerberg I."/>
            <person name="Brannstrom I.O."/>
            <person name="Guillou S."/>
            <person name="Cros-Aarteil S."/>
            <person name="Calhoun S."/>
            <person name="Haridas S."/>
            <person name="Kuo A."/>
            <person name="Mondo S."/>
            <person name="Pangilinan J."/>
            <person name="Riley R."/>
            <person name="LaButti K."/>
            <person name="Andreopoulos B."/>
            <person name="Lipzen A."/>
            <person name="Chen C."/>
            <person name="Yanf M."/>
            <person name="Daum C."/>
            <person name="Ng V."/>
            <person name="Clum A."/>
            <person name="Steindorff A."/>
            <person name="Ohm R."/>
            <person name="Martin F."/>
            <person name="Silar P."/>
            <person name="Natvig D."/>
            <person name="Lalanne C."/>
            <person name="Gautier V."/>
            <person name="Ament-velasquez S.L."/>
            <person name="Kruys A."/>
            <person name="Hutchinson M.I."/>
            <person name="Powell A.J."/>
            <person name="Barry K."/>
            <person name="Miller A.N."/>
            <person name="Grigoriev I.V."/>
            <person name="Debuchy R."/>
            <person name="Gladieux P."/>
            <person name="Thoren M.H."/>
            <person name="Johannesson H."/>
        </authorList>
    </citation>
    <scope>NUCLEOTIDE SEQUENCE</scope>
    <source>
        <strain evidence="2">SMH3187-1</strain>
    </source>
</reference>
<keyword evidence="3" id="KW-1185">Reference proteome</keyword>
<dbReference type="AlphaFoldDB" id="A0AA40FAN3"/>
<dbReference type="InterPro" id="IPR010730">
    <property type="entry name" value="HET"/>
</dbReference>
<protein>
    <submittedName>
        <fullName evidence="2">Heterokaryon incompatibility protein-domain-containing protein</fullName>
    </submittedName>
</protein>
<proteinExistence type="predicted"/>
<dbReference type="Pfam" id="PF06985">
    <property type="entry name" value="HET"/>
    <property type="match status" value="1"/>
</dbReference>
<dbReference type="Proteomes" id="UP001172155">
    <property type="component" value="Unassembled WGS sequence"/>
</dbReference>
<evidence type="ECO:0000313" key="2">
    <source>
        <dbReference type="EMBL" id="KAK0754332.1"/>
    </source>
</evidence>
<feature type="domain" description="Heterokaryon incompatibility" evidence="1">
    <location>
        <begin position="251"/>
        <end position="402"/>
    </location>
</feature>
<evidence type="ECO:0000313" key="3">
    <source>
        <dbReference type="Proteomes" id="UP001172155"/>
    </source>
</evidence>
<sequence length="773" mass="85855">MLPLYIRLPALTRRFATQVTPSAVYICTLGTLAVRAPRFRNRDLFKHGNLCRRCQQAIGASCILRGSRTLVVRTTERHFMYDSLDEMQTLGVGCHLCEALLGQRTEDAAPGTSAAAASWHGNRERVYLKVEFTQAHSIVDHLIVGYKTTPLLLSLETGSGAMFDKLQLSESSHMDLRGTSLSTGHFTTIFNMEDWIKACSKQHKNCCPPNQDADFLPSRLLYVGDLIRPCLRLVETARRPGTAGLPSQTEYIALSHCWGGAIACRLLTTNYASYINDIDKRALPANFQDAISLTRNLGLVFIWIDSLCIIQDSPSDWVRESAMMGKVFASAYCVVAATASANSAGGCFRTRDPKSTDANSRLLMSSSQLRCYVTSSNPSVRSLFHTRVNPAPLTKRAWAFQERLLSRRMVHFCEDAVLFECNTIQASEFNRAGIRYEKEHYTVRYGKVVPWIESKLLQLSGIGGDHELDDGTRARRGIRGALDVLQALGRTTEHTFTEQIEFCKRWFDIVSAYSEGALTRPTDKLVALAGVAELVQDQTGAPYLAGLWETETLALQLLWAVRVPLQKQPLYCAPSWAWPSVSGRIELLPLIGVDTSAIDQKSIAAGAEVEEAHVFYEGKPVSVARSLVDDGNLLISGPAITVSASKDNPSVLYDSRVFGRNMPMKIGRTSLHFLPDYNDPEDGSVAHKRQPQPQFLAMYVVTIRRSKHVHVDHGLVLQRRAGPSSGAIPSYQRVGVWYAISTTATLGLGSATRRIVRRGLTILRWREQIVRVY</sequence>
<organism evidence="2 3">
    <name type="scientific">Schizothecium vesticola</name>
    <dbReference type="NCBI Taxonomy" id="314040"/>
    <lineage>
        <taxon>Eukaryota</taxon>
        <taxon>Fungi</taxon>
        <taxon>Dikarya</taxon>
        <taxon>Ascomycota</taxon>
        <taxon>Pezizomycotina</taxon>
        <taxon>Sordariomycetes</taxon>
        <taxon>Sordariomycetidae</taxon>
        <taxon>Sordariales</taxon>
        <taxon>Schizotheciaceae</taxon>
        <taxon>Schizothecium</taxon>
    </lineage>
</organism>
<name>A0AA40FAN3_9PEZI</name>
<accession>A0AA40FAN3</accession>
<comment type="caution">
    <text evidence="2">The sequence shown here is derived from an EMBL/GenBank/DDBJ whole genome shotgun (WGS) entry which is preliminary data.</text>
</comment>
<evidence type="ECO:0000259" key="1">
    <source>
        <dbReference type="Pfam" id="PF06985"/>
    </source>
</evidence>